<proteinExistence type="inferred from homology"/>
<organism evidence="7 8">
    <name type="scientific">Brevundimonas albigilva</name>
    <dbReference type="NCBI Taxonomy" id="1312364"/>
    <lineage>
        <taxon>Bacteria</taxon>
        <taxon>Pseudomonadati</taxon>
        <taxon>Pseudomonadota</taxon>
        <taxon>Alphaproteobacteria</taxon>
        <taxon>Caulobacterales</taxon>
        <taxon>Caulobacteraceae</taxon>
        <taxon>Brevundimonas</taxon>
    </lineage>
</organism>
<accession>A0ABY4SIP1</accession>
<dbReference type="InterPro" id="IPR051619">
    <property type="entry name" value="TypeII_TA_RNase_PINc/VapC"/>
</dbReference>
<dbReference type="Pfam" id="PF01850">
    <property type="entry name" value="PIN"/>
    <property type="match status" value="1"/>
</dbReference>
<sequence>MHYLDASVLVAAVTEEISRKAVQNWLRPREDDLAFSHWTLTEVASALSIKLRTGQIDEHAKAASARQLEEMRNTFLVSTPIDETHFFAARKFADKHETGLRAGDALHVAIAADFDMTLVTLDKRMAAGAAMLGVNAVLLPIAPGS</sequence>
<keyword evidence="5" id="KW-0460">Magnesium</keyword>
<comment type="cofactor">
    <cofactor evidence="5">
        <name>Mg(2+)</name>
        <dbReference type="ChEBI" id="CHEBI:18420"/>
    </cofactor>
</comment>
<dbReference type="PANTHER" id="PTHR35901">
    <property type="entry name" value="RIBONUCLEASE VAPC3"/>
    <property type="match status" value="1"/>
</dbReference>
<feature type="binding site" evidence="5">
    <location>
        <position position="104"/>
    </location>
    <ligand>
        <name>Mg(2+)</name>
        <dbReference type="ChEBI" id="CHEBI:18420"/>
    </ligand>
</feature>
<evidence type="ECO:0000256" key="2">
    <source>
        <dbReference type="ARBA" id="ARBA00022722"/>
    </source>
</evidence>
<dbReference type="CDD" id="cd09874">
    <property type="entry name" value="PIN_MT3492-like"/>
    <property type="match status" value="1"/>
</dbReference>
<evidence type="ECO:0000256" key="5">
    <source>
        <dbReference type="HAMAP-Rule" id="MF_00265"/>
    </source>
</evidence>
<keyword evidence="4 5" id="KW-0378">Hydrolase</keyword>
<dbReference type="PANTHER" id="PTHR35901:SF1">
    <property type="entry name" value="EXONUCLEASE VAPC9"/>
    <property type="match status" value="1"/>
</dbReference>
<feature type="binding site" evidence="5">
    <location>
        <position position="5"/>
    </location>
    <ligand>
        <name>Mg(2+)</name>
        <dbReference type="ChEBI" id="CHEBI:18420"/>
    </ligand>
</feature>
<keyword evidence="2 5" id="KW-0540">Nuclease</keyword>
<dbReference type="EC" id="3.1.-.-" evidence="5"/>
<evidence type="ECO:0000256" key="1">
    <source>
        <dbReference type="ARBA" id="ARBA00022649"/>
    </source>
</evidence>
<dbReference type="EMBL" id="CP097649">
    <property type="protein sequence ID" value="URI13875.1"/>
    <property type="molecule type" value="Genomic_DNA"/>
</dbReference>
<comment type="function">
    <text evidence="5">Toxic component of a toxin-antitoxin (TA) system. An RNase.</text>
</comment>
<dbReference type="Gene3D" id="3.40.50.1010">
    <property type="entry name" value="5'-nuclease"/>
    <property type="match status" value="1"/>
</dbReference>
<dbReference type="RefSeq" id="WP_249750333.1">
    <property type="nucleotide sequence ID" value="NZ_CP097298.1"/>
</dbReference>
<dbReference type="InterPro" id="IPR022907">
    <property type="entry name" value="VapC_family"/>
</dbReference>
<evidence type="ECO:0000313" key="7">
    <source>
        <dbReference type="EMBL" id="URI13875.1"/>
    </source>
</evidence>
<dbReference type="InterPro" id="IPR029060">
    <property type="entry name" value="PIN-like_dom_sf"/>
</dbReference>
<evidence type="ECO:0000259" key="6">
    <source>
        <dbReference type="Pfam" id="PF01850"/>
    </source>
</evidence>
<keyword evidence="1 5" id="KW-1277">Toxin-antitoxin system</keyword>
<evidence type="ECO:0000256" key="4">
    <source>
        <dbReference type="ARBA" id="ARBA00022801"/>
    </source>
</evidence>
<dbReference type="Proteomes" id="UP001055429">
    <property type="component" value="Chromosome"/>
</dbReference>
<keyword evidence="3 5" id="KW-0479">Metal-binding</keyword>
<evidence type="ECO:0000313" key="8">
    <source>
        <dbReference type="Proteomes" id="UP001055429"/>
    </source>
</evidence>
<dbReference type="SUPFAM" id="SSF88723">
    <property type="entry name" value="PIN domain-like"/>
    <property type="match status" value="1"/>
</dbReference>
<protein>
    <recommendedName>
        <fullName evidence="5">Ribonuclease VapC</fullName>
        <shortName evidence="5">RNase VapC</shortName>
        <ecNumber evidence="5">3.1.-.-</ecNumber>
    </recommendedName>
    <alternativeName>
        <fullName evidence="5">Toxin VapC</fullName>
    </alternativeName>
</protein>
<evidence type="ECO:0000256" key="3">
    <source>
        <dbReference type="ARBA" id="ARBA00022723"/>
    </source>
</evidence>
<dbReference type="InterPro" id="IPR002716">
    <property type="entry name" value="PIN_dom"/>
</dbReference>
<reference evidence="7" key="1">
    <citation type="submission" date="2022-05" db="EMBL/GenBank/DDBJ databases">
        <title>Brevundimonas albigilva TT17 genome sequence.</title>
        <authorList>
            <person name="Lee K."/>
            <person name="Son H."/>
        </authorList>
    </citation>
    <scope>NUCLEOTIDE SEQUENCE</scope>
    <source>
        <strain evidence="7">TT17</strain>
    </source>
</reference>
<gene>
    <name evidence="5" type="primary">vapC</name>
    <name evidence="7" type="ORF">M8231_08490</name>
</gene>
<keyword evidence="5" id="KW-0800">Toxin</keyword>
<keyword evidence="8" id="KW-1185">Reference proteome</keyword>
<comment type="similarity">
    <text evidence="5">Belongs to the PINc/VapC protein family.</text>
</comment>
<dbReference type="HAMAP" id="MF_00265">
    <property type="entry name" value="VapC_Nob1"/>
    <property type="match status" value="1"/>
</dbReference>
<feature type="domain" description="PIN" evidence="6">
    <location>
        <begin position="3"/>
        <end position="127"/>
    </location>
</feature>
<name>A0ABY4SIP1_9CAUL</name>